<dbReference type="Pfam" id="PF00400">
    <property type="entry name" value="WD40"/>
    <property type="match status" value="1"/>
</dbReference>
<dbReference type="InterPro" id="IPR001680">
    <property type="entry name" value="WD40_rpt"/>
</dbReference>
<sequence length="250" mass="26967">MTVLRALHGAHAGHVQSVSWSRSGRFLASGGADWQCFVWDVTTGQTIAEYRFDSPVTNVAFHPIKRNSLIVSLAKSIPVIVSTDDPTARTPLFAAVPQDHASAAAADPNQTNSLDQLDVLATWDPLGRFILCGTSKGHWTVLDASSLAPVFHDKLAASAIREFSLSPCGNHLAITVADKTIRVYMLPYVQTAAAVSHAGNQMEDVIKFDRGEYVIGATSGRTHALCIWGESMGMVSFVVLSHADIWLLLL</sequence>
<dbReference type="Gene3D" id="2.130.10.10">
    <property type="entry name" value="YVTN repeat-like/Quinoprotein amine dehydrogenase"/>
    <property type="match status" value="1"/>
</dbReference>
<dbReference type="EMBL" id="MCFL01000062">
    <property type="protein sequence ID" value="ORZ31315.1"/>
    <property type="molecule type" value="Genomic_DNA"/>
</dbReference>
<proteinExistence type="predicted"/>
<dbReference type="PROSITE" id="PS50082">
    <property type="entry name" value="WD_REPEATS_2"/>
    <property type="match status" value="1"/>
</dbReference>
<comment type="subcellular location">
    <subcellularLocation>
        <location evidence="1">Nucleus</location>
    </subcellularLocation>
</comment>
<dbReference type="InterPro" id="IPR037850">
    <property type="entry name" value="RBBP5/Swd1"/>
</dbReference>
<dbReference type="InterPro" id="IPR015943">
    <property type="entry name" value="WD40/YVTN_repeat-like_dom_sf"/>
</dbReference>
<reference evidence="6 7" key="1">
    <citation type="submission" date="2016-07" db="EMBL/GenBank/DDBJ databases">
        <title>Pervasive Adenine N6-methylation of Active Genes in Fungi.</title>
        <authorList>
            <consortium name="DOE Joint Genome Institute"/>
            <person name="Mondo S.J."/>
            <person name="Dannebaum R.O."/>
            <person name="Kuo R.C."/>
            <person name="Labutti K."/>
            <person name="Haridas S."/>
            <person name="Kuo A."/>
            <person name="Salamov A."/>
            <person name="Ahrendt S.R."/>
            <person name="Lipzen A."/>
            <person name="Sullivan W."/>
            <person name="Andreopoulos W.B."/>
            <person name="Clum A."/>
            <person name="Lindquist E."/>
            <person name="Daum C."/>
            <person name="Ramamoorthy G.K."/>
            <person name="Gryganskyi A."/>
            <person name="Culley D."/>
            <person name="Magnuson J.K."/>
            <person name="James T.Y."/>
            <person name="O'Malley M.A."/>
            <person name="Stajich J.E."/>
            <person name="Spatafora J.W."/>
            <person name="Visel A."/>
            <person name="Grigoriev I.V."/>
        </authorList>
    </citation>
    <scope>NUCLEOTIDE SEQUENCE [LARGE SCALE GENOMIC DNA]</scope>
    <source>
        <strain evidence="6 7">PL171</strain>
    </source>
</reference>
<dbReference type="PANTHER" id="PTHR44040:SF1">
    <property type="entry name" value="RETINOBLASTOMA-BINDING PROTEIN 5"/>
    <property type="match status" value="1"/>
</dbReference>
<evidence type="ECO:0000256" key="3">
    <source>
        <dbReference type="ARBA" id="ARBA00022737"/>
    </source>
</evidence>
<evidence type="ECO:0000256" key="2">
    <source>
        <dbReference type="ARBA" id="ARBA00022574"/>
    </source>
</evidence>
<dbReference type="OrthoDB" id="196858at2759"/>
<dbReference type="GO" id="GO:0048188">
    <property type="term" value="C:Set1C/COMPASS complex"/>
    <property type="evidence" value="ECO:0007669"/>
    <property type="project" value="InterPro"/>
</dbReference>
<evidence type="ECO:0000313" key="6">
    <source>
        <dbReference type="EMBL" id="ORZ31315.1"/>
    </source>
</evidence>
<dbReference type="PANTHER" id="PTHR44040">
    <property type="entry name" value="RETINOBLASTOMA-BINDING PROTEIN 5"/>
    <property type="match status" value="1"/>
</dbReference>
<dbReference type="InterPro" id="IPR019775">
    <property type="entry name" value="WD40_repeat_CS"/>
</dbReference>
<dbReference type="PROSITE" id="PS50294">
    <property type="entry name" value="WD_REPEATS_REGION"/>
    <property type="match status" value="1"/>
</dbReference>
<dbReference type="PROSITE" id="PS00678">
    <property type="entry name" value="WD_REPEATS_1"/>
    <property type="match status" value="1"/>
</dbReference>
<dbReference type="SMART" id="SM00320">
    <property type="entry name" value="WD40"/>
    <property type="match status" value="2"/>
</dbReference>
<keyword evidence="2 5" id="KW-0853">WD repeat</keyword>
<evidence type="ECO:0000256" key="4">
    <source>
        <dbReference type="ARBA" id="ARBA00023242"/>
    </source>
</evidence>
<dbReference type="STRING" id="765915.A0A1Y2H9Y8"/>
<gene>
    <name evidence="6" type="ORF">BCR44DRAFT_1442653</name>
</gene>
<dbReference type="Proteomes" id="UP000193411">
    <property type="component" value="Unassembled WGS sequence"/>
</dbReference>
<evidence type="ECO:0000313" key="7">
    <source>
        <dbReference type="Proteomes" id="UP000193411"/>
    </source>
</evidence>
<protein>
    <submittedName>
        <fullName evidence="6">Uncharacterized protein</fullName>
    </submittedName>
</protein>
<dbReference type="SUPFAM" id="SSF117289">
    <property type="entry name" value="Nucleoporin domain"/>
    <property type="match status" value="1"/>
</dbReference>
<evidence type="ECO:0000256" key="1">
    <source>
        <dbReference type="ARBA" id="ARBA00004123"/>
    </source>
</evidence>
<keyword evidence="7" id="KW-1185">Reference proteome</keyword>
<organism evidence="6 7">
    <name type="scientific">Catenaria anguillulae PL171</name>
    <dbReference type="NCBI Taxonomy" id="765915"/>
    <lineage>
        <taxon>Eukaryota</taxon>
        <taxon>Fungi</taxon>
        <taxon>Fungi incertae sedis</taxon>
        <taxon>Blastocladiomycota</taxon>
        <taxon>Blastocladiomycetes</taxon>
        <taxon>Blastocladiales</taxon>
        <taxon>Catenariaceae</taxon>
        <taxon>Catenaria</taxon>
    </lineage>
</organism>
<comment type="caution">
    <text evidence="6">The sequence shown here is derived from an EMBL/GenBank/DDBJ whole genome shotgun (WGS) entry which is preliminary data.</text>
</comment>
<feature type="repeat" description="WD" evidence="5">
    <location>
        <begin position="8"/>
        <end position="49"/>
    </location>
</feature>
<name>A0A1Y2H9Y8_9FUNG</name>
<evidence type="ECO:0000256" key="5">
    <source>
        <dbReference type="PROSITE-ProRule" id="PRU00221"/>
    </source>
</evidence>
<keyword evidence="4" id="KW-0539">Nucleus</keyword>
<keyword evidence="3" id="KW-0677">Repeat</keyword>
<dbReference type="AlphaFoldDB" id="A0A1Y2H9Y8"/>
<accession>A0A1Y2H9Y8</accession>